<evidence type="ECO:0000256" key="1">
    <source>
        <dbReference type="ARBA" id="ARBA00004141"/>
    </source>
</evidence>
<dbReference type="GO" id="GO:0005886">
    <property type="term" value="C:plasma membrane"/>
    <property type="evidence" value="ECO:0007669"/>
    <property type="project" value="TreeGrafter"/>
</dbReference>
<evidence type="ECO:0000256" key="3">
    <source>
        <dbReference type="ARBA" id="ARBA00022692"/>
    </source>
</evidence>
<keyword evidence="3 6" id="KW-0812">Transmembrane</keyword>
<keyword evidence="8" id="KW-1185">Reference proteome</keyword>
<accession>A0A8K0GIC6</accession>
<evidence type="ECO:0000313" key="8">
    <source>
        <dbReference type="Proteomes" id="UP000801492"/>
    </source>
</evidence>
<feature type="transmembrane region" description="Helical" evidence="6">
    <location>
        <begin position="210"/>
        <end position="228"/>
    </location>
</feature>
<comment type="similarity">
    <text evidence="2 6">Belongs to the tetraspanin (TM4SF) family.</text>
</comment>
<dbReference type="InterPro" id="IPR000301">
    <property type="entry name" value="Tetraspanin_animals"/>
</dbReference>
<dbReference type="PIRSF" id="PIRSF002419">
    <property type="entry name" value="Tetraspanin"/>
    <property type="match status" value="1"/>
</dbReference>
<dbReference type="Proteomes" id="UP000801492">
    <property type="component" value="Unassembled WGS sequence"/>
</dbReference>
<dbReference type="AlphaFoldDB" id="A0A8K0GIC6"/>
<reference evidence="7" key="1">
    <citation type="submission" date="2019-08" db="EMBL/GenBank/DDBJ databases">
        <title>The genome of the North American firefly Photinus pyralis.</title>
        <authorList>
            <consortium name="Photinus pyralis genome working group"/>
            <person name="Fallon T.R."/>
            <person name="Sander Lower S.E."/>
            <person name="Weng J.-K."/>
        </authorList>
    </citation>
    <scope>NUCLEOTIDE SEQUENCE</scope>
    <source>
        <strain evidence="7">TRF0915ILg1</strain>
        <tissue evidence="7">Whole body</tissue>
    </source>
</reference>
<feature type="transmembrane region" description="Helical" evidence="6">
    <location>
        <begin position="20"/>
        <end position="42"/>
    </location>
</feature>
<gene>
    <name evidence="7" type="ORF">ILUMI_07121</name>
</gene>
<organism evidence="7 8">
    <name type="scientific">Ignelater luminosus</name>
    <name type="common">Cucubano</name>
    <name type="synonym">Pyrophorus luminosus</name>
    <dbReference type="NCBI Taxonomy" id="2038154"/>
    <lineage>
        <taxon>Eukaryota</taxon>
        <taxon>Metazoa</taxon>
        <taxon>Ecdysozoa</taxon>
        <taxon>Arthropoda</taxon>
        <taxon>Hexapoda</taxon>
        <taxon>Insecta</taxon>
        <taxon>Pterygota</taxon>
        <taxon>Neoptera</taxon>
        <taxon>Endopterygota</taxon>
        <taxon>Coleoptera</taxon>
        <taxon>Polyphaga</taxon>
        <taxon>Elateriformia</taxon>
        <taxon>Elateroidea</taxon>
        <taxon>Elateridae</taxon>
        <taxon>Agrypninae</taxon>
        <taxon>Pyrophorini</taxon>
        <taxon>Ignelater</taxon>
    </lineage>
</organism>
<dbReference type="OrthoDB" id="5982705at2759"/>
<evidence type="ECO:0000256" key="6">
    <source>
        <dbReference type="RuleBase" id="RU361218"/>
    </source>
</evidence>
<protein>
    <recommendedName>
        <fullName evidence="6">Tetraspanin</fullName>
    </recommendedName>
</protein>
<evidence type="ECO:0000256" key="5">
    <source>
        <dbReference type="ARBA" id="ARBA00023136"/>
    </source>
</evidence>
<evidence type="ECO:0000256" key="4">
    <source>
        <dbReference type="ARBA" id="ARBA00022989"/>
    </source>
</evidence>
<comment type="subcellular location">
    <subcellularLocation>
        <location evidence="1 6">Membrane</location>
        <topology evidence="1 6">Multi-pass membrane protein</topology>
    </subcellularLocation>
</comment>
<comment type="caution">
    <text evidence="7">The sequence shown here is derived from an EMBL/GenBank/DDBJ whole genome shotgun (WGS) entry which is preliminary data.</text>
</comment>
<dbReference type="PRINTS" id="PR00259">
    <property type="entry name" value="TMFOUR"/>
</dbReference>
<dbReference type="Gene3D" id="1.10.1450.10">
    <property type="entry name" value="Tetraspanin"/>
    <property type="match status" value="1"/>
</dbReference>
<proteinExistence type="inferred from homology"/>
<dbReference type="Pfam" id="PF00335">
    <property type="entry name" value="Tetraspanin"/>
    <property type="match status" value="1"/>
</dbReference>
<dbReference type="InterPro" id="IPR008952">
    <property type="entry name" value="Tetraspanin_EC2_sf"/>
</dbReference>
<dbReference type="EMBL" id="VTPC01003078">
    <property type="protein sequence ID" value="KAF2899053.1"/>
    <property type="molecule type" value="Genomic_DNA"/>
</dbReference>
<evidence type="ECO:0000256" key="2">
    <source>
        <dbReference type="ARBA" id="ARBA00006840"/>
    </source>
</evidence>
<dbReference type="CDD" id="cd03127">
    <property type="entry name" value="tetraspanin_LEL"/>
    <property type="match status" value="1"/>
</dbReference>
<dbReference type="InterPro" id="IPR018499">
    <property type="entry name" value="Tetraspanin/Peripherin"/>
</dbReference>
<dbReference type="SUPFAM" id="SSF48652">
    <property type="entry name" value="Tetraspanin"/>
    <property type="match status" value="1"/>
</dbReference>
<feature type="transmembrane region" description="Helical" evidence="6">
    <location>
        <begin position="89"/>
        <end position="116"/>
    </location>
</feature>
<dbReference type="PANTHER" id="PTHR19282">
    <property type="entry name" value="TETRASPANIN"/>
    <property type="match status" value="1"/>
</dbReference>
<sequence length="230" mass="25955">MARTKKLNLGLARIKRTLFVIITVLFLIGILLTAMGSMFHAVYTEFEVFIESRYFKPVAFLIMIGVFMILISILGFYGMLKTSTAITHLFSFCLVLLLILEVATAVIGFTFCYSMYDNVKSNMNHTLKQYNECYAARKSWGFLQSRLDCCGIESPLDWASEDINGTLITYRQTTFAVPESCLESSISLNHPKLYERGCINVLGNYMSDSIVSITCCVTIVLIVQVSNLKF</sequence>
<keyword evidence="5 6" id="KW-0472">Membrane</keyword>
<dbReference type="PANTHER" id="PTHR19282:SF28">
    <property type="entry name" value="TETRASPANIN"/>
    <property type="match status" value="1"/>
</dbReference>
<feature type="transmembrane region" description="Helical" evidence="6">
    <location>
        <begin position="54"/>
        <end position="77"/>
    </location>
</feature>
<keyword evidence="4 6" id="KW-1133">Transmembrane helix</keyword>
<evidence type="ECO:0000313" key="7">
    <source>
        <dbReference type="EMBL" id="KAF2899053.1"/>
    </source>
</evidence>
<name>A0A8K0GIC6_IGNLU</name>